<dbReference type="Gene3D" id="2.60.120.180">
    <property type="match status" value="1"/>
</dbReference>
<keyword evidence="2" id="KW-0326">Glycosidase</keyword>
<dbReference type="Proteomes" id="UP000308549">
    <property type="component" value="Unassembled WGS sequence"/>
</dbReference>
<keyword evidence="5" id="KW-1185">Reference proteome</keyword>
<evidence type="ECO:0000256" key="3">
    <source>
        <dbReference type="SAM" id="SignalP"/>
    </source>
</evidence>
<gene>
    <name evidence="4" type="ORF">B0A50_04728</name>
</gene>
<dbReference type="AlphaFoldDB" id="A0A4U0TW69"/>
<dbReference type="InterPro" id="IPR013320">
    <property type="entry name" value="ConA-like_dom_sf"/>
</dbReference>
<accession>A0A4U0TW69</accession>
<dbReference type="Pfam" id="PF01670">
    <property type="entry name" value="Glyco_hydro_12"/>
    <property type="match status" value="1"/>
</dbReference>
<feature type="signal peptide" evidence="3">
    <location>
        <begin position="1"/>
        <end position="18"/>
    </location>
</feature>
<reference evidence="4 5" key="1">
    <citation type="submission" date="2017-03" db="EMBL/GenBank/DDBJ databases">
        <title>Genomes of endolithic fungi from Antarctica.</title>
        <authorList>
            <person name="Coleine C."/>
            <person name="Masonjones S."/>
            <person name="Stajich J.E."/>
        </authorList>
    </citation>
    <scope>NUCLEOTIDE SEQUENCE [LARGE SCALE GENOMIC DNA]</scope>
    <source>
        <strain evidence="4 5">CCFEE 6315</strain>
    </source>
</reference>
<protein>
    <submittedName>
        <fullName evidence="4">Uncharacterized protein</fullName>
    </submittedName>
</protein>
<dbReference type="InterPro" id="IPR002594">
    <property type="entry name" value="GH12"/>
</dbReference>
<dbReference type="GO" id="GO:0008810">
    <property type="term" value="F:cellulase activity"/>
    <property type="evidence" value="ECO:0007669"/>
    <property type="project" value="InterPro"/>
</dbReference>
<evidence type="ECO:0000313" key="4">
    <source>
        <dbReference type="EMBL" id="TKA26620.1"/>
    </source>
</evidence>
<sequence length="253" mass="26360">MKLTTTIAAASLAALVTAAPSRTVAKRADSCGQWDSVQTGDYTVYNDLWGEDDADSGSGCFGIDSVSGSTIAWHATWTWEGGSSIKSFPNAVVSSDDFTLSDISSMESTWDWTYTGSDIVADVAYDIFTSSTAGGSNEYEIMIWLAAIGGAGPISSSYGSDGSPTAIATVTIAGYSWNLYSGSNGVNAVFSFLPASGDEITSFSGDVYDFFSYLISDQGLPSSQYLISAGAGTEPTTGEDAVFTVSSYSMTIT</sequence>
<evidence type="ECO:0000313" key="5">
    <source>
        <dbReference type="Proteomes" id="UP000308549"/>
    </source>
</evidence>
<dbReference type="EMBL" id="NAJL01000027">
    <property type="protein sequence ID" value="TKA26620.1"/>
    <property type="molecule type" value="Genomic_DNA"/>
</dbReference>
<keyword evidence="2" id="KW-0624">Polysaccharide degradation</keyword>
<dbReference type="PANTHER" id="PTHR34002">
    <property type="entry name" value="BLR1656 PROTEIN"/>
    <property type="match status" value="1"/>
</dbReference>
<feature type="chain" id="PRO_5020347221" evidence="3">
    <location>
        <begin position="19"/>
        <end position="253"/>
    </location>
</feature>
<organism evidence="4 5">
    <name type="scientific">Salinomyces thailandicus</name>
    <dbReference type="NCBI Taxonomy" id="706561"/>
    <lineage>
        <taxon>Eukaryota</taxon>
        <taxon>Fungi</taxon>
        <taxon>Dikarya</taxon>
        <taxon>Ascomycota</taxon>
        <taxon>Pezizomycotina</taxon>
        <taxon>Dothideomycetes</taxon>
        <taxon>Dothideomycetidae</taxon>
        <taxon>Mycosphaerellales</taxon>
        <taxon>Teratosphaeriaceae</taxon>
        <taxon>Salinomyces</taxon>
    </lineage>
</organism>
<keyword evidence="2" id="KW-0119">Carbohydrate metabolism</keyword>
<keyword evidence="3" id="KW-0732">Signal</keyword>
<proteinExistence type="inferred from homology"/>
<dbReference type="OrthoDB" id="95118at2759"/>
<dbReference type="SUPFAM" id="SSF49899">
    <property type="entry name" value="Concanavalin A-like lectins/glucanases"/>
    <property type="match status" value="1"/>
</dbReference>
<evidence type="ECO:0000256" key="2">
    <source>
        <dbReference type="RuleBase" id="RU361163"/>
    </source>
</evidence>
<dbReference type="GO" id="GO:0000272">
    <property type="term" value="P:polysaccharide catabolic process"/>
    <property type="evidence" value="ECO:0007669"/>
    <property type="project" value="UniProtKB-KW"/>
</dbReference>
<keyword evidence="2" id="KW-0378">Hydrolase</keyword>
<comment type="caution">
    <text evidence="4">The sequence shown here is derived from an EMBL/GenBank/DDBJ whole genome shotgun (WGS) entry which is preliminary data.</text>
</comment>
<evidence type="ECO:0000256" key="1">
    <source>
        <dbReference type="ARBA" id="ARBA00005519"/>
    </source>
</evidence>
<dbReference type="PANTHER" id="PTHR34002:SF9">
    <property type="entry name" value="XYLOGLUCAN-SPECIFIC ENDO-BETA-1,4-GLUCANASE A"/>
    <property type="match status" value="1"/>
</dbReference>
<comment type="similarity">
    <text evidence="1 2">Belongs to the glycosyl hydrolase 12 (cellulase H) family.</text>
</comment>
<dbReference type="InterPro" id="IPR013319">
    <property type="entry name" value="GH11/12"/>
</dbReference>
<name>A0A4U0TW69_9PEZI</name>